<dbReference type="GeneID" id="26135934"/>
<evidence type="ECO:0000313" key="7">
    <source>
        <dbReference type="Proteomes" id="UP000066042"/>
    </source>
</evidence>
<dbReference type="STRING" id="55802.TBCH5v1_0655"/>
<proteinExistence type="predicted"/>
<protein>
    <submittedName>
        <fullName evidence="6">Membrane bound subgroup 4b [NiFe]-hydrogenase MBH(B)1, subunit Mbh(B)1M</fullName>
    </submittedName>
</protein>
<evidence type="ECO:0000256" key="4">
    <source>
        <dbReference type="ARBA" id="ARBA00023136"/>
    </source>
</evidence>
<evidence type="ECO:0000256" key="1">
    <source>
        <dbReference type="ARBA" id="ARBA00004141"/>
    </source>
</evidence>
<name>A0A0S1XA23_THEBA</name>
<feature type="transmembrane region" description="Helical" evidence="5">
    <location>
        <begin position="270"/>
        <end position="288"/>
    </location>
</feature>
<evidence type="ECO:0000313" key="6">
    <source>
        <dbReference type="EMBL" id="ALM74615.1"/>
    </source>
</evidence>
<dbReference type="Pfam" id="PF00146">
    <property type="entry name" value="NADHdh"/>
    <property type="match status" value="1"/>
</dbReference>
<feature type="transmembrane region" description="Helical" evidence="5">
    <location>
        <begin position="61"/>
        <end position="80"/>
    </location>
</feature>
<feature type="transmembrane region" description="Helical" evidence="5">
    <location>
        <begin position="155"/>
        <end position="175"/>
    </location>
</feature>
<keyword evidence="3 5" id="KW-1133">Transmembrane helix</keyword>
<organism evidence="6 7">
    <name type="scientific">Thermococcus barophilus</name>
    <dbReference type="NCBI Taxonomy" id="55802"/>
    <lineage>
        <taxon>Archaea</taxon>
        <taxon>Methanobacteriati</taxon>
        <taxon>Methanobacteriota</taxon>
        <taxon>Thermococci</taxon>
        <taxon>Thermococcales</taxon>
        <taxon>Thermococcaceae</taxon>
        <taxon>Thermococcus</taxon>
    </lineage>
</organism>
<dbReference type="AlphaFoldDB" id="A0A0S1XA23"/>
<evidence type="ECO:0000256" key="5">
    <source>
        <dbReference type="SAM" id="Phobius"/>
    </source>
</evidence>
<dbReference type="GO" id="GO:0005886">
    <property type="term" value="C:plasma membrane"/>
    <property type="evidence" value="ECO:0007669"/>
    <property type="project" value="TreeGrafter"/>
</dbReference>
<dbReference type="PATRIC" id="fig|55802.8.peg.648"/>
<accession>A0A0S1XA23</accession>
<reference evidence="6 7" key="1">
    <citation type="journal article" date="2016" name="Genome Announc.">
        <title>Complete genome sequence of the hyperthermophilic and piezophilic archaeon Thermococcus barophilus Ch5, capable of growth at the expense of hydrogenogenesis from carbon monoxide and formate.</title>
        <authorList>
            <person name="Oger P."/>
            <person name="Sokolova T.G."/>
            <person name="Kozhevnikova D.A."/>
            <person name="Taranov E.A."/>
            <person name="Vannier P."/>
            <person name="Lee H.S."/>
            <person name="Kwon K.K."/>
            <person name="Kang S.G."/>
            <person name="Lee J.H."/>
            <person name="Bonch-Osmolovskaya E.A."/>
            <person name="Lebedinsky A.V."/>
        </authorList>
    </citation>
    <scope>NUCLEOTIDE SEQUENCE [LARGE SCALE GENOMIC DNA]</scope>
    <source>
        <strain evidence="7">Ch5</strain>
    </source>
</reference>
<feature type="transmembrane region" description="Helical" evidence="5">
    <location>
        <begin position="213"/>
        <end position="232"/>
    </location>
</feature>
<dbReference type="InterPro" id="IPR052561">
    <property type="entry name" value="ComplexI_Subunit1"/>
</dbReference>
<dbReference type="EMBL" id="CP013050">
    <property type="protein sequence ID" value="ALM74615.1"/>
    <property type="molecule type" value="Genomic_DNA"/>
</dbReference>
<dbReference type="PANTHER" id="PTHR43359">
    <property type="entry name" value="FORMATE HYDROGENLYASE SUBUNIT 4"/>
    <property type="match status" value="1"/>
</dbReference>
<feature type="transmembrane region" description="Helical" evidence="5">
    <location>
        <begin position="238"/>
        <end position="258"/>
    </location>
</feature>
<dbReference type="RefSeq" id="WP_056933470.1">
    <property type="nucleotide sequence ID" value="NZ_CP013050.1"/>
</dbReference>
<dbReference type="InterPro" id="IPR001694">
    <property type="entry name" value="NADH_UbQ_OxRdtase_su1/FPO"/>
</dbReference>
<feature type="transmembrane region" description="Helical" evidence="5">
    <location>
        <begin position="92"/>
        <end position="112"/>
    </location>
</feature>
<evidence type="ECO:0000256" key="2">
    <source>
        <dbReference type="ARBA" id="ARBA00022692"/>
    </source>
</evidence>
<feature type="transmembrane region" description="Helical" evidence="5">
    <location>
        <begin position="124"/>
        <end position="143"/>
    </location>
</feature>
<evidence type="ECO:0000256" key="3">
    <source>
        <dbReference type="ARBA" id="ARBA00022989"/>
    </source>
</evidence>
<comment type="subcellular location">
    <subcellularLocation>
        <location evidence="1">Membrane</location>
        <topology evidence="1">Multi-pass membrane protein</topology>
    </subcellularLocation>
</comment>
<keyword evidence="4 5" id="KW-0472">Membrane</keyword>
<dbReference type="Proteomes" id="UP000066042">
    <property type="component" value="Chromosome"/>
</dbReference>
<dbReference type="PANTHER" id="PTHR43359:SF1">
    <property type="entry name" value="FORMATE HYDROGENLYASE SUBUNIT 4-RELATED"/>
    <property type="match status" value="1"/>
</dbReference>
<sequence length="289" mass="31868">MQWLALIIVPIIVPLLDGLSRKLKAAIQHRVGPPITQTWYDFLSWLPVEPIYPTDSLIFRLTPYLTFASAIAMLLFLPFGNAPLAFEGDAIAFLYFFAMMSAFIILGAMSVNSTYTQAGASREITLSLAFKPAFGIVLGVFALKTGSLSIVTMASSLPMNISTLLSLCLLAYLVYVESGFIPYDIAEAETEILEGVLSEYSGRLLVLMKWALLIKRFAMLWLLSSFIVLPFVKGLEGLIGQVMVFMAIFIAMTTYEALNARYTINQAVRKGLYATLLGIVVLLIAYAGW</sequence>
<keyword evidence="2 5" id="KW-0812">Transmembrane</keyword>
<gene>
    <name evidence="6" type="ORF">TBCH5v1_0655</name>
</gene>